<keyword evidence="1" id="KW-0596">Phosphopantetheine</keyword>
<dbReference type="InterPro" id="IPR020841">
    <property type="entry name" value="PKS_Beta-ketoAc_synthase_dom"/>
</dbReference>
<keyword evidence="5" id="KW-0511">Multifunctional enzyme</keyword>
<dbReference type="Gene3D" id="1.10.1200.10">
    <property type="entry name" value="ACP-like"/>
    <property type="match status" value="1"/>
</dbReference>
<dbReference type="SUPFAM" id="SSF55048">
    <property type="entry name" value="Probable ACP-binding domain of malonyl-CoA ACP transacylase"/>
    <property type="match status" value="1"/>
</dbReference>
<dbReference type="InterPro" id="IPR050091">
    <property type="entry name" value="PKS_NRPS_Biosynth_Enz"/>
</dbReference>
<dbReference type="GO" id="GO:0004312">
    <property type="term" value="F:fatty acid synthase activity"/>
    <property type="evidence" value="ECO:0007669"/>
    <property type="project" value="TreeGrafter"/>
</dbReference>
<dbReference type="GeneID" id="85315291"/>
<dbReference type="SUPFAM" id="SSF47336">
    <property type="entry name" value="ACP-like"/>
    <property type="match status" value="1"/>
</dbReference>
<dbReference type="InterPro" id="IPR014043">
    <property type="entry name" value="Acyl_transferase_dom"/>
</dbReference>
<feature type="active site" description="Proton acceptor; for dehydratase activity" evidence="6">
    <location>
        <position position="966"/>
    </location>
</feature>
<dbReference type="SMART" id="SM00829">
    <property type="entry name" value="PKS_ER"/>
    <property type="match status" value="1"/>
</dbReference>
<dbReference type="SMART" id="SM00822">
    <property type="entry name" value="PKS_KR"/>
    <property type="match status" value="1"/>
</dbReference>
<dbReference type="PROSITE" id="PS00012">
    <property type="entry name" value="PHOSPHOPANTETHEINE"/>
    <property type="match status" value="1"/>
</dbReference>
<sequence length="2454" mass="265504">MAKSTYSQEPTAIIGFACRLPGGNTTPRKLWEFLERGGIASNKVPKSRFNIDGHWDGSTKPGTMRPLGGMFLEDIDPADFDASFFEISRTEAISMDPNQRQMLEVVYEGLENAGITLESLDGAPVACFVGSYASDYGDMQGRDPEDRPANITVGAGRAILANRLSHFLNIKGPSMTIDTACSGSLVGLDVASRYLQTREIDAAIIATSNLYLNPEHVMDTGAVGNAHSPTGLCHTFDVSADGYVKAEAVSCIIVKRLADALRDGDPIRAIVRGSATNSDGRTPGIASPSAEAQAVAIRAAYANAGISDFNETAYLECHGTGTQAGDPTEVGGAGSVFSKTRPADKPLIIGSIKSNVGHAEPAAGISGLMKTAMAIEKGIIPGNPTFENPSPKIDFSGLRIKATRTAIPWPPSTIRRASINSFGYGGSNVHIVLEQAIFPNNRPRHTSSYAPDDDNDAAFTLDHEQSPRPSVLVLSANNESSLRANIAALSSHLVNPRVSVRLADLAYTLSERRTRLFHRAFATARSTDLDEAAFTVGKKGLEVPRVGFVFTGQGAQWPRMGRDILEFFPWTRSVLEELDGYLQGLPEPPSWSLIDELTEPRTTEHLRQPEFSQPLVTALQLCIIAVLESWGVKPRSVVGHSSGEIAAAYAAGLISRADAIAAAFYRGRAAVNQKEKGDADSDVGMLAVGLGTEAVKPFLEKHEGGAWIACFNSPNSVTISGKLVALEALRDEIQAAGHFARLLQVDLAYHSRFMDSIGEEYEQLLSDSKFTTLGGSADASMFSSVTGSKKTDAADALYWKTNMVSPVRFDEAVTAMLSEEDAPNFLIEIGPSGALAGPVAQIKKSLPNQAADVAYCAAWSRGVDAGKSLFDAAGRLFVAGGPVDLAKVNEYSDADGTLPSTIIDLPNYVWDHSIKYWHENEASKDWRFKKHITHDLLGSKVLGTSWRAPSWRKHLSLGDVPWLRDHKMGPDVLMPGSGFIAMALEALYQKKQAVDPDQNGAVNSANDLSYRFRNVRFDKALVLEEEKEAVVLLSLARQVGTADWHEFRISSSIGSDNTVVEHCSGLVRVQHPVEKTLAEEGPRAHSPLEHPVSAQLWYKSQAEVGYGFGPAFQRVLQVESTSGQRNCRSSVSLEEPKSKWSPQSYYPIHPASLDGCFQTVTPSLWAGERSSMNAVLVPSIIDDLVINRVPTGLREGLSVASSEYSGRGRLEEGKSYFSNCSVYDPSSGALLVQLSGLRFAKLDTGSKPDPHTFDRVSWKPDISFLRQEYLDSLPADTPAAKIDLVVDLIAHKKPALRVLEINLDATDTSSLWFDAGDTASRAAYLEYHFGSPDARATVAAQTKLEGRRDSSFHVLNPGKEAFGLPVSESAFDLVIVQVSEVAELRADGLVETLTPLLVNGSRVFFVQRRETTPGAESSSSGDSTPDSPGTPGTLEALTQALEHRPDTPASSVSDVSASEDLQKVTVSVQVTEVEIRETQDLTSDVETAVERYLWDLSTLKSIVAPHGFVESLEINTSGNDTSAYLFTFGTKLKKDTRPLRDLHVVRLANPTPALDPNLGALLHTSGWNVTEQTHPFSNLTPGSTVLVLDELYTPVLTQITPDQWDSLKTLLTSRTNLLWVTQGSQHEVTNPDTALAHGLFRVVRREDPSIKVTTLDVESSTNSTTTARAIADVLDKLATNDRHEGPVETEFAERGGIVYVHRVVPDGPVNGFRRDEREGAEPVLRELHGVEAAVALRAERLGTFQGLTWSETGFSEVPVEADRVEVEVFAAGVNFKDVAVTMGIVPENEYALGYEAAGVVKRLGEGVTKFKVGDRVCFLNSGSYANRLQVPVGRAHVIPDTMSFEEAATIPSVYLCCVYSLFDIANLREGQSVLIHSASGGVGLSAIQLAQYKKAEIYVTVGTDEKRKFLTDNYGIPPTRIFSSRNTDFAEKILRATDGRGVDVILNSLTGEMLDESWRICANGGTMVEIGKKDIVDRNVLAMEPFDRNCSFRAMDFSFTRDISDPLISRLLDQIFNLVNAGHIKPIHPITTFGFDDITSALAYIRSGRHIGKVVISDGAKTDVQVPIRPAVPQLALRPEASYLIVGGLKGLCGSLAVHMARHGARRIIVCSRSGVNDEASQKSVEDCRAYGCEIVEAKGDVADVEFIRGVFREATPKVAGIIQGAMVLRDKPYETMTVEDFHAALYGKIRGTWALHEASQEQNQPLDFFTLLSSISGVVGNKGQANYSAGNTFLDSFAKYRQSLGLQANSVDLGLIEDVGYAAAQGGMDSHFDKRQWTRINEGTLRSILSYSILQQTSAPINATSSAQLITGIGFPLPDDSDLVRDARFAYLFGQGASSGAAGQEGGGRRGDETIRAFVLMHRSGADKAVLAKAAVELMAAQFTRILRLETEMEPGRPLIAYGLDSLAAVELRNWVRSELGAELTTLDITNSSSLIALCAKLVSKLPNIEAGG</sequence>
<dbReference type="InterPro" id="IPR049551">
    <property type="entry name" value="PKS_DH_C"/>
</dbReference>
<evidence type="ECO:0000259" key="10">
    <source>
        <dbReference type="PROSITE" id="PS52019"/>
    </source>
</evidence>
<dbReference type="Pfam" id="PF08240">
    <property type="entry name" value="ADH_N"/>
    <property type="match status" value="1"/>
</dbReference>
<evidence type="ECO:0000256" key="2">
    <source>
        <dbReference type="ARBA" id="ARBA00022553"/>
    </source>
</evidence>
<evidence type="ECO:0000256" key="7">
    <source>
        <dbReference type="SAM" id="MobiDB-lite"/>
    </source>
</evidence>
<dbReference type="Pfam" id="PF00550">
    <property type="entry name" value="PP-binding"/>
    <property type="match status" value="1"/>
</dbReference>
<evidence type="ECO:0000256" key="6">
    <source>
        <dbReference type="PROSITE-ProRule" id="PRU01363"/>
    </source>
</evidence>
<dbReference type="GO" id="GO:0031177">
    <property type="term" value="F:phosphopantetheine binding"/>
    <property type="evidence" value="ECO:0007669"/>
    <property type="project" value="InterPro"/>
</dbReference>
<dbReference type="Pfam" id="PF23114">
    <property type="entry name" value="NAD-bd_HRPKS_sdrA"/>
    <property type="match status" value="1"/>
</dbReference>
<dbReference type="InterPro" id="IPR020807">
    <property type="entry name" value="PKS_DH"/>
</dbReference>
<dbReference type="Pfam" id="PF02801">
    <property type="entry name" value="Ketoacyl-synt_C"/>
    <property type="match status" value="1"/>
</dbReference>
<reference evidence="11" key="1">
    <citation type="submission" date="2023-06" db="EMBL/GenBank/DDBJ databases">
        <title>Genome-scale phylogeny and comparative genomics of the fungal order Sordariales.</title>
        <authorList>
            <consortium name="Lawrence Berkeley National Laboratory"/>
            <person name="Hensen N."/>
            <person name="Bonometti L."/>
            <person name="Westerberg I."/>
            <person name="Brannstrom I.O."/>
            <person name="Guillou S."/>
            <person name="Cros-Aarteil S."/>
            <person name="Calhoun S."/>
            <person name="Haridas S."/>
            <person name="Kuo A."/>
            <person name="Mondo S."/>
            <person name="Pangilinan J."/>
            <person name="Riley R."/>
            <person name="Labutti K."/>
            <person name="Andreopoulos B."/>
            <person name="Lipzen A."/>
            <person name="Chen C."/>
            <person name="Yanf M."/>
            <person name="Daum C."/>
            <person name="Ng V."/>
            <person name="Clum A."/>
            <person name="Steindorff A."/>
            <person name="Ohm R."/>
            <person name="Martin F."/>
            <person name="Silar P."/>
            <person name="Natvig D."/>
            <person name="Lalanne C."/>
            <person name="Gautier V."/>
            <person name="Ament-Velasquez S.L."/>
            <person name="Kruys A."/>
            <person name="Hutchinson M.I."/>
            <person name="Powell A.J."/>
            <person name="Barry K."/>
            <person name="Miller A.N."/>
            <person name="Grigoriev I.V."/>
            <person name="Debuchy R."/>
            <person name="Gladieux P."/>
            <person name="Thoren M.H."/>
            <person name="Johannesson H."/>
        </authorList>
    </citation>
    <scope>NUCLEOTIDE SEQUENCE</scope>
    <source>
        <strain evidence="11">8032-3</strain>
    </source>
</reference>
<dbReference type="GO" id="GO:0016491">
    <property type="term" value="F:oxidoreductase activity"/>
    <property type="evidence" value="ECO:0007669"/>
    <property type="project" value="UniProtKB-KW"/>
</dbReference>
<feature type="domain" description="PKS/mFAS DH" evidence="10">
    <location>
        <begin position="934"/>
        <end position="1248"/>
    </location>
</feature>
<dbReference type="EMBL" id="MU839036">
    <property type="protein sequence ID" value="KAK1762513.1"/>
    <property type="molecule type" value="Genomic_DNA"/>
</dbReference>
<feature type="active site" description="Proton donor; for dehydratase activity" evidence="6">
    <location>
        <position position="1154"/>
    </location>
</feature>
<feature type="domain" description="Ketosynthase family 3 (KS3)" evidence="9">
    <location>
        <begin position="8"/>
        <end position="435"/>
    </location>
</feature>
<dbReference type="InterPro" id="IPR049900">
    <property type="entry name" value="PKS_mFAS_DH"/>
</dbReference>
<dbReference type="GO" id="GO:0030639">
    <property type="term" value="P:polyketide biosynthetic process"/>
    <property type="evidence" value="ECO:0007669"/>
    <property type="project" value="UniProtKB-ARBA"/>
</dbReference>
<dbReference type="GO" id="GO:1901336">
    <property type="term" value="P:lactone biosynthetic process"/>
    <property type="evidence" value="ECO:0007669"/>
    <property type="project" value="UniProtKB-ARBA"/>
</dbReference>
<dbReference type="CDD" id="cd05195">
    <property type="entry name" value="enoyl_red"/>
    <property type="match status" value="1"/>
</dbReference>
<dbReference type="InterPro" id="IPR020806">
    <property type="entry name" value="PKS_PP-bd"/>
</dbReference>
<dbReference type="InterPro" id="IPR036291">
    <property type="entry name" value="NAD(P)-bd_dom_sf"/>
</dbReference>
<dbReference type="InterPro" id="IPR009081">
    <property type="entry name" value="PP-bd_ACP"/>
</dbReference>
<feature type="region of interest" description="C-terminal hotdog fold" evidence="6">
    <location>
        <begin position="1089"/>
        <end position="1248"/>
    </location>
</feature>
<dbReference type="SMART" id="SM00823">
    <property type="entry name" value="PKS_PP"/>
    <property type="match status" value="1"/>
</dbReference>
<dbReference type="RefSeq" id="XP_060278726.1">
    <property type="nucleotide sequence ID" value="XM_060432104.1"/>
</dbReference>
<evidence type="ECO:0000259" key="9">
    <source>
        <dbReference type="PROSITE" id="PS52004"/>
    </source>
</evidence>
<dbReference type="InterPro" id="IPR013154">
    <property type="entry name" value="ADH-like_N"/>
</dbReference>
<dbReference type="Gene3D" id="3.40.47.10">
    <property type="match status" value="1"/>
</dbReference>
<evidence type="ECO:0000313" key="12">
    <source>
        <dbReference type="Proteomes" id="UP001244011"/>
    </source>
</evidence>
<dbReference type="SUPFAM" id="SSF51735">
    <property type="entry name" value="NAD(P)-binding Rossmann-fold domains"/>
    <property type="match status" value="3"/>
</dbReference>
<dbReference type="InterPro" id="IPR032821">
    <property type="entry name" value="PKS_assoc"/>
</dbReference>
<dbReference type="InterPro" id="IPR014031">
    <property type="entry name" value="Ketoacyl_synth_C"/>
</dbReference>
<dbReference type="InterPro" id="IPR049552">
    <property type="entry name" value="PKS_DH_N"/>
</dbReference>
<dbReference type="InterPro" id="IPR013968">
    <property type="entry name" value="PKS_KR"/>
</dbReference>
<dbReference type="InterPro" id="IPR042104">
    <property type="entry name" value="PKS_dehydratase_sf"/>
</dbReference>
<dbReference type="InterPro" id="IPR020843">
    <property type="entry name" value="ER"/>
</dbReference>
<protein>
    <submittedName>
        <fullName evidence="11">Polyketide synthase protein</fullName>
    </submittedName>
</protein>
<dbReference type="PROSITE" id="PS50075">
    <property type="entry name" value="CARRIER"/>
    <property type="match status" value="1"/>
</dbReference>
<dbReference type="Gene3D" id="3.30.70.3290">
    <property type="match status" value="1"/>
</dbReference>
<dbReference type="Pfam" id="PF16197">
    <property type="entry name" value="KAsynt_C_assoc"/>
    <property type="match status" value="1"/>
</dbReference>
<dbReference type="PROSITE" id="PS52004">
    <property type="entry name" value="KS3_2"/>
    <property type="match status" value="1"/>
</dbReference>
<dbReference type="CDD" id="cd00833">
    <property type="entry name" value="PKS"/>
    <property type="match status" value="1"/>
</dbReference>
<dbReference type="SUPFAM" id="SSF52151">
    <property type="entry name" value="FabD/lysophospholipase-like"/>
    <property type="match status" value="1"/>
</dbReference>
<dbReference type="Pfam" id="PF14765">
    <property type="entry name" value="PS-DH"/>
    <property type="match status" value="1"/>
</dbReference>
<proteinExistence type="predicted"/>
<evidence type="ECO:0000313" key="11">
    <source>
        <dbReference type="EMBL" id="KAK1762513.1"/>
    </source>
</evidence>
<accession>A0AAJ0BSD5</accession>
<dbReference type="FunFam" id="3.40.50.720:FF:000209">
    <property type="entry name" value="Polyketide synthase Pks12"/>
    <property type="match status" value="1"/>
</dbReference>
<dbReference type="Gene3D" id="3.40.50.720">
    <property type="entry name" value="NAD(P)-binding Rossmann-like Domain"/>
    <property type="match status" value="3"/>
</dbReference>
<evidence type="ECO:0000256" key="3">
    <source>
        <dbReference type="ARBA" id="ARBA00022679"/>
    </source>
</evidence>
<feature type="compositionally biased region" description="Low complexity" evidence="7">
    <location>
        <begin position="1417"/>
        <end position="1433"/>
    </location>
</feature>
<dbReference type="Gene3D" id="3.40.366.10">
    <property type="entry name" value="Malonyl-Coenzyme A Acyl Carrier Protein, domain 2"/>
    <property type="match status" value="1"/>
</dbReference>
<keyword evidence="12" id="KW-1185">Reference proteome</keyword>
<evidence type="ECO:0000256" key="4">
    <source>
        <dbReference type="ARBA" id="ARBA00023002"/>
    </source>
</evidence>
<dbReference type="InterPro" id="IPR036736">
    <property type="entry name" value="ACP-like_sf"/>
</dbReference>
<evidence type="ECO:0000259" key="8">
    <source>
        <dbReference type="PROSITE" id="PS50075"/>
    </source>
</evidence>
<dbReference type="Pfam" id="PF13602">
    <property type="entry name" value="ADH_zinc_N_2"/>
    <property type="match status" value="1"/>
</dbReference>
<keyword evidence="2" id="KW-0597">Phosphoprotein</keyword>
<dbReference type="Pfam" id="PF00698">
    <property type="entry name" value="Acyl_transf_1"/>
    <property type="match status" value="1"/>
</dbReference>
<dbReference type="InterPro" id="IPR057326">
    <property type="entry name" value="KR_dom"/>
</dbReference>
<feature type="region of interest" description="Disordered" evidence="7">
    <location>
        <begin position="1410"/>
        <end position="1433"/>
    </location>
</feature>
<dbReference type="SUPFAM" id="SSF53901">
    <property type="entry name" value="Thiolase-like"/>
    <property type="match status" value="1"/>
</dbReference>
<dbReference type="InterPro" id="IPR016035">
    <property type="entry name" value="Acyl_Trfase/lysoPLipase"/>
</dbReference>
<dbReference type="InterPro" id="IPR016039">
    <property type="entry name" value="Thiolase-like"/>
</dbReference>
<dbReference type="Gene3D" id="3.90.180.10">
    <property type="entry name" value="Medium-chain alcohol dehydrogenases, catalytic domain"/>
    <property type="match status" value="1"/>
</dbReference>
<dbReference type="PANTHER" id="PTHR43775:SF18">
    <property type="entry name" value="ENZYME, PUTATIVE (JCVI)-RELATED"/>
    <property type="match status" value="1"/>
</dbReference>
<gene>
    <name evidence="11" type="ORF">QBC33DRAFT_601359</name>
</gene>
<dbReference type="SMART" id="SM00826">
    <property type="entry name" value="PKS_DH"/>
    <property type="match status" value="1"/>
</dbReference>
<dbReference type="Proteomes" id="UP001244011">
    <property type="component" value="Unassembled WGS sequence"/>
</dbReference>
<dbReference type="SMART" id="SM00825">
    <property type="entry name" value="PKS_KS"/>
    <property type="match status" value="1"/>
</dbReference>
<keyword evidence="4" id="KW-0560">Oxidoreductase</keyword>
<dbReference type="Pfam" id="PF00109">
    <property type="entry name" value="ketoacyl-synt"/>
    <property type="match status" value="1"/>
</dbReference>
<dbReference type="SMART" id="SM00827">
    <property type="entry name" value="PKS_AT"/>
    <property type="match status" value="1"/>
</dbReference>
<dbReference type="GO" id="GO:0006633">
    <property type="term" value="P:fatty acid biosynthetic process"/>
    <property type="evidence" value="ECO:0007669"/>
    <property type="project" value="TreeGrafter"/>
</dbReference>
<name>A0AAJ0BSD5_9PEZI</name>
<evidence type="ECO:0000256" key="5">
    <source>
        <dbReference type="ARBA" id="ARBA00023268"/>
    </source>
</evidence>
<feature type="domain" description="Carrier" evidence="8">
    <location>
        <begin position="2371"/>
        <end position="2447"/>
    </location>
</feature>
<dbReference type="PANTHER" id="PTHR43775">
    <property type="entry name" value="FATTY ACID SYNTHASE"/>
    <property type="match status" value="1"/>
</dbReference>
<dbReference type="SUPFAM" id="SSF50129">
    <property type="entry name" value="GroES-like"/>
    <property type="match status" value="1"/>
</dbReference>
<dbReference type="InterPro" id="IPR016036">
    <property type="entry name" value="Malonyl_transacylase_ACP-bd"/>
</dbReference>
<dbReference type="Pfam" id="PF08659">
    <property type="entry name" value="KR"/>
    <property type="match status" value="1"/>
</dbReference>
<comment type="caution">
    <text evidence="11">The sequence shown here is derived from an EMBL/GenBank/DDBJ whole genome shotgun (WGS) entry which is preliminary data.</text>
</comment>
<dbReference type="InterPro" id="IPR014030">
    <property type="entry name" value="Ketoacyl_synth_N"/>
</dbReference>
<feature type="region of interest" description="N-terminal hotdog fold" evidence="6">
    <location>
        <begin position="934"/>
        <end position="1074"/>
    </location>
</feature>
<dbReference type="InterPro" id="IPR011032">
    <property type="entry name" value="GroES-like_sf"/>
</dbReference>
<keyword evidence="3" id="KW-0808">Transferase</keyword>
<dbReference type="Gene3D" id="3.10.129.110">
    <property type="entry name" value="Polyketide synthase dehydratase"/>
    <property type="match status" value="1"/>
</dbReference>
<dbReference type="InterPro" id="IPR001227">
    <property type="entry name" value="Ac_transferase_dom_sf"/>
</dbReference>
<organism evidence="11 12">
    <name type="scientific">Phialemonium atrogriseum</name>
    <dbReference type="NCBI Taxonomy" id="1093897"/>
    <lineage>
        <taxon>Eukaryota</taxon>
        <taxon>Fungi</taxon>
        <taxon>Dikarya</taxon>
        <taxon>Ascomycota</taxon>
        <taxon>Pezizomycotina</taxon>
        <taxon>Sordariomycetes</taxon>
        <taxon>Sordariomycetidae</taxon>
        <taxon>Cephalothecales</taxon>
        <taxon>Cephalothecaceae</taxon>
        <taxon>Phialemonium</taxon>
    </lineage>
</organism>
<dbReference type="PROSITE" id="PS52019">
    <property type="entry name" value="PKS_MFAS_DH"/>
    <property type="match status" value="1"/>
</dbReference>
<evidence type="ECO:0000256" key="1">
    <source>
        <dbReference type="ARBA" id="ARBA00022450"/>
    </source>
</evidence>
<dbReference type="Pfam" id="PF21089">
    <property type="entry name" value="PKS_DH_N"/>
    <property type="match status" value="1"/>
</dbReference>
<dbReference type="InterPro" id="IPR056501">
    <property type="entry name" value="NAD-bd_HRPKS_sdrA"/>
</dbReference>
<dbReference type="InterPro" id="IPR006162">
    <property type="entry name" value="Ppantetheine_attach_site"/>
</dbReference>